<dbReference type="PANTHER" id="PTHR23150:SF19">
    <property type="entry name" value="FORMYLGLYCINE-GENERATING ENZYME"/>
    <property type="match status" value="1"/>
</dbReference>
<dbReference type="SUPFAM" id="SSF56436">
    <property type="entry name" value="C-type lectin-like"/>
    <property type="match status" value="1"/>
</dbReference>
<feature type="repeat" description="TPR" evidence="2">
    <location>
        <begin position="385"/>
        <end position="418"/>
    </location>
</feature>
<dbReference type="EMBL" id="OX336137">
    <property type="protein sequence ID" value="CAI2717741.1"/>
    <property type="molecule type" value="Genomic_DNA"/>
</dbReference>
<dbReference type="Pfam" id="PF13369">
    <property type="entry name" value="Transglut_core2"/>
    <property type="match status" value="1"/>
</dbReference>
<gene>
    <name evidence="6" type="ORF">NSPWAT_0882</name>
</gene>
<evidence type="ECO:0000256" key="3">
    <source>
        <dbReference type="SAM" id="MobiDB-lite"/>
    </source>
</evidence>
<dbReference type="PROSITE" id="PS50293">
    <property type="entry name" value="TPR_REGION"/>
    <property type="match status" value="1"/>
</dbReference>
<dbReference type="InterPro" id="IPR019734">
    <property type="entry name" value="TPR_rpt"/>
</dbReference>
<dbReference type="Pfam" id="PF13174">
    <property type="entry name" value="TPR_6"/>
    <property type="match status" value="1"/>
</dbReference>
<keyword evidence="6" id="KW-0560">Oxidoreductase</keyword>
<dbReference type="InterPro" id="IPR016187">
    <property type="entry name" value="CTDL_fold"/>
</dbReference>
<dbReference type="InterPro" id="IPR051043">
    <property type="entry name" value="Sulfatase_Mod_Factor_Kinase"/>
</dbReference>
<dbReference type="InterPro" id="IPR005532">
    <property type="entry name" value="SUMF_dom"/>
</dbReference>
<keyword evidence="2" id="KW-0802">TPR repeat</keyword>
<dbReference type="GO" id="GO:0120147">
    <property type="term" value="F:formylglycine-generating oxidase activity"/>
    <property type="evidence" value="ECO:0007669"/>
    <property type="project" value="UniProtKB-EC"/>
</dbReference>
<dbReference type="SUPFAM" id="SSF48452">
    <property type="entry name" value="TPR-like"/>
    <property type="match status" value="2"/>
</dbReference>
<proteinExistence type="inferred from homology"/>
<evidence type="ECO:0000313" key="7">
    <source>
        <dbReference type="Proteomes" id="UP001157733"/>
    </source>
</evidence>
<dbReference type="InterPro" id="IPR011990">
    <property type="entry name" value="TPR-like_helical_dom_sf"/>
</dbReference>
<feature type="region of interest" description="Disordered" evidence="3">
    <location>
        <begin position="809"/>
        <end position="833"/>
    </location>
</feature>
<dbReference type="InterPro" id="IPR042095">
    <property type="entry name" value="SUMF_sf"/>
</dbReference>
<name>A0ABM9HC13_9BACT</name>
<feature type="domain" description="Protein SirB1 N-terminal" evidence="5">
    <location>
        <begin position="68"/>
        <end position="191"/>
    </location>
</feature>
<evidence type="ECO:0000259" key="4">
    <source>
        <dbReference type="Pfam" id="PF03781"/>
    </source>
</evidence>
<evidence type="ECO:0000313" key="6">
    <source>
        <dbReference type="EMBL" id="CAI2717741.1"/>
    </source>
</evidence>
<reference evidence="6 7" key="1">
    <citation type="submission" date="2022-09" db="EMBL/GenBank/DDBJ databases">
        <authorList>
            <person name="Kop L."/>
        </authorList>
    </citation>
    <scope>NUCLEOTIDE SEQUENCE [LARGE SCALE GENOMIC DNA]</scope>
    <source>
        <strain evidence="6 7">347</strain>
    </source>
</reference>
<dbReference type="Pfam" id="PF13414">
    <property type="entry name" value="TPR_11"/>
    <property type="match status" value="1"/>
</dbReference>
<dbReference type="PANTHER" id="PTHR23150">
    <property type="entry name" value="SULFATASE MODIFYING FACTOR 1, 2"/>
    <property type="match status" value="1"/>
</dbReference>
<evidence type="ECO:0000256" key="2">
    <source>
        <dbReference type="PROSITE-ProRule" id="PRU00339"/>
    </source>
</evidence>
<dbReference type="EC" id="1.8.3.7" evidence="6"/>
<feature type="repeat" description="TPR" evidence="2">
    <location>
        <begin position="419"/>
        <end position="452"/>
    </location>
</feature>
<dbReference type="Gene3D" id="3.90.1580.10">
    <property type="entry name" value="paralog of FGE (formylglycine-generating enzyme)"/>
    <property type="match status" value="1"/>
</dbReference>
<dbReference type="Pfam" id="PF03781">
    <property type="entry name" value="FGE-sulfatase"/>
    <property type="match status" value="1"/>
</dbReference>
<dbReference type="SMART" id="SM00028">
    <property type="entry name" value="TPR"/>
    <property type="match status" value="6"/>
</dbReference>
<protein>
    <submittedName>
        <fullName evidence="6">Formylglycine-generating enzyme</fullName>
        <ecNumber evidence="6">1.8.3.7</ecNumber>
    </submittedName>
</protein>
<dbReference type="Proteomes" id="UP001157733">
    <property type="component" value="Chromosome"/>
</dbReference>
<evidence type="ECO:0000256" key="1">
    <source>
        <dbReference type="ARBA" id="ARBA00007100"/>
    </source>
</evidence>
<accession>A0ABM9HC13</accession>
<dbReference type="Gene3D" id="1.25.40.10">
    <property type="entry name" value="Tetratricopeptide repeat domain"/>
    <property type="match status" value="1"/>
</dbReference>
<feature type="repeat" description="TPR" evidence="2">
    <location>
        <begin position="283"/>
        <end position="316"/>
    </location>
</feature>
<sequence>MTLLLSRWPVLVFLLVFSVWMPWTATAATDPKEAIQNAVKRPPEQIDLAETLLQISRHWQPALDLDRLRKQLDGLTEKARLRLGAKPTPQQTVEILTDLIHKEGGYRFTDSVDEAGMPTVPAELFLHGLLETQRGYCMNLSLLYLILGQRLDLPLHGVALPNHFFVRYESPEYRANIETTQGGTQLPDPYYRDRFRVGEQAPYFMANLNTRQTLGAYFSNVGITFYRNQHAEEAVFYLTLSTEINPQSLDALNNLGNIYSEMGQQDKAIEQYRKALKADPDNLSSMFNLGLAYAGAERTDEAIELFLQVAERDPGFPAVHDILSRLYLQTGNYIAALLHTKLLDRLQPGQFETRMRMGNILLEMEEGQLALGVFEWMQRTFPARLEINERMGEAYYLMGDYDTAIVQYEHLIERAPQHLPGYVQMGWVHYRMGQLDKAVEWTERGLQASPRVNRFTTLAHMNLGFYHVIKKEFETARTWYQKAFEAKDAMAVDGMVGDLTDARGSFPDLAELDFFAGWIFFENGQAEAAHPRLQAFLSAQPKGPLADEARALLKKIGEVAPADMVNVPEGFFIMGEDHHGDDEAPQHKVYLDAYHIDKYEVSAAEFAEFLNAMPETKRFHSVNKYSTIEKTDRFVPRRGLEDFPANNVSWFGAAAYCQWKNKRLPTEAEWEKAARGPDGFLFPWGNDPITPQKSRYNLQWSEDIRHRVMVPVDSMPEGQSPYGVFHLLGNVKEWVDDWYDREYYKEENHKTNPKGQIGGEFKVLKGGSWRDLRSFVYASFRNNGSPAAMVDDYGFRCAWSTPEIQTPKKLISFDPTPAPETLNRSTREGIAQP</sequence>
<keyword evidence="7" id="KW-1185">Reference proteome</keyword>
<organism evidence="6 7">
    <name type="scientific">Nitrospina watsonii</name>
    <dbReference type="NCBI Taxonomy" id="1323948"/>
    <lineage>
        <taxon>Bacteria</taxon>
        <taxon>Pseudomonadati</taxon>
        <taxon>Nitrospinota/Tectimicrobiota group</taxon>
        <taxon>Nitrospinota</taxon>
        <taxon>Nitrospinia</taxon>
        <taxon>Nitrospinales</taxon>
        <taxon>Nitrospinaceae</taxon>
        <taxon>Nitrospina</taxon>
    </lineage>
</organism>
<evidence type="ECO:0000259" key="5">
    <source>
        <dbReference type="Pfam" id="PF13369"/>
    </source>
</evidence>
<dbReference type="RefSeq" id="WP_282010661.1">
    <property type="nucleotide sequence ID" value="NZ_OX336137.1"/>
</dbReference>
<dbReference type="PROSITE" id="PS50005">
    <property type="entry name" value="TPR"/>
    <property type="match status" value="4"/>
</dbReference>
<feature type="repeat" description="TPR" evidence="2">
    <location>
        <begin position="249"/>
        <end position="282"/>
    </location>
</feature>
<comment type="similarity">
    <text evidence="1">Belongs to the UPF0162 family.</text>
</comment>
<feature type="domain" description="Sulfatase-modifying factor enzyme-like" evidence="4">
    <location>
        <begin position="562"/>
        <end position="799"/>
    </location>
</feature>
<dbReference type="InterPro" id="IPR032698">
    <property type="entry name" value="SirB1_N"/>
</dbReference>